<dbReference type="Pfam" id="PF07751">
    <property type="entry name" value="Abi_2"/>
    <property type="match status" value="1"/>
</dbReference>
<dbReference type="InterPro" id="IPR011664">
    <property type="entry name" value="Abi_system_AbiD/AbiF-like"/>
</dbReference>
<reference evidence="1 2" key="1">
    <citation type="submission" date="2024-06" db="EMBL/GenBank/DDBJ databases">
        <title>Genomic Encyclopedia of Type Strains, Phase IV (KMG-IV): sequencing the most valuable type-strain genomes for metagenomic binning, comparative biology and taxonomic classification.</title>
        <authorList>
            <person name="Goeker M."/>
        </authorList>
    </citation>
    <scope>NUCLEOTIDE SEQUENCE [LARGE SCALE GENOMIC DNA]</scope>
    <source>
        <strain evidence="1 2">DSM 19730</strain>
    </source>
</reference>
<gene>
    <name evidence="1" type="ORF">ABID44_003479</name>
</gene>
<evidence type="ECO:0000313" key="1">
    <source>
        <dbReference type="EMBL" id="MET3663124.1"/>
    </source>
</evidence>
<protein>
    <submittedName>
        <fullName evidence="1">Abortive infection bacteriophage resistance protein</fullName>
    </submittedName>
</protein>
<proteinExistence type="predicted"/>
<keyword evidence="2" id="KW-1185">Reference proteome</keyword>
<comment type="caution">
    <text evidence="1">The sequence shown here is derived from an EMBL/GenBank/DDBJ whole genome shotgun (WGS) entry which is preliminary data.</text>
</comment>
<evidence type="ECO:0000313" key="2">
    <source>
        <dbReference type="Proteomes" id="UP001549143"/>
    </source>
</evidence>
<organism evidence="1 2">
    <name type="scientific">Aquamicrobium ahrensii</name>
    <dbReference type="NCBI Taxonomy" id="469551"/>
    <lineage>
        <taxon>Bacteria</taxon>
        <taxon>Pseudomonadati</taxon>
        <taxon>Pseudomonadota</taxon>
        <taxon>Alphaproteobacteria</taxon>
        <taxon>Hyphomicrobiales</taxon>
        <taxon>Phyllobacteriaceae</taxon>
        <taxon>Aquamicrobium</taxon>
    </lineage>
</organism>
<dbReference type="EMBL" id="JBEPMN010000019">
    <property type="protein sequence ID" value="MET3663124.1"/>
    <property type="molecule type" value="Genomic_DNA"/>
</dbReference>
<dbReference type="RefSeq" id="WP_240578857.1">
    <property type="nucleotide sequence ID" value="NZ_JBEPMN010000019.1"/>
</dbReference>
<dbReference type="Proteomes" id="UP001549143">
    <property type="component" value="Unassembled WGS sequence"/>
</dbReference>
<name>A0ABV2KSS4_9HYPH</name>
<sequence length="284" mass="32247">MALIPYAKAHATAAQRVAHLRARGLVVTRPNVAARKIEAIGYERLRIYFLSRRQAHLLGKPFIPGTRYHDIIRLYECDARLRDACFQAVGQFELLLRNSMSETLSASYGSHPYYITAAFKDASANIRALQSFAKVYENSKDRRARHYRDTYGTPIMPPIWTMKEFLTFGATSRILQCLAGPLKTHIAGQFGVGSDLVFTNWVEALVDLRNICAHHDRLFNRSFQKQPGRLRSAGVPAAQPKTLKAILECLDYLLTQRRSPAEVTDRVHRIILRYPEMNPAEAGY</sequence>
<accession>A0ABV2KSS4</accession>